<dbReference type="Proteomes" id="UP000235739">
    <property type="component" value="Unassembled WGS sequence"/>
</dbReference>
<protein>
    <submittedName>
        <fullName evidence="1">Uncharacterized protein</fullName>
    </submittedName>
</protein>
<dbReference type="EMBL" id="PNQX01000001">
    <property type="protein sequence ID" value="PMQ21190.1"/>
    <property type="molecule type" value="Genomic_DNA"/>
</dbReference>
<gene>
    <name evidence="1" type="ORF">CIK84_06375</name>
</gene>
<organism evidence="1 2">
    <name type="scientific">Glutamicibacter arilaitensis</name>
    <dbReference type="NCBI Taxonomy" id="256701"/>
    <lineage>
        <taxon>Bacteria</taxon>
        <taxon>Bacillati</taxon>
        <taxon>Actinomycetota</taxon>
        <taxon>Actinomycetes</taxon>
        <taxon>Micrococcales</taxon>
        <taxon>Micrococcaceae</taxon>
        <taxon>Glutamicibacter</taxon>
    </lineage>
</organism>
<sequence>MRRLAVRQCRIVDQREANVISADKEREWQMFYVIYREGKEQPAGMQIFGSWSRSLVFHPENIVA</sequence>
<reference evidence="1 2" key="1">
    <citation type="journal article" date="2017" name="Elife">
        <title>Extensive horizontal gene transfer in cheese-associated bacteria.</title>
        <authorList>
            <person name="Bonham K.S."/>
            <person name="Wolfe B.E."/>
            <person name="Dutton R.J."/>
        </authorList>
    </citation>
    <scope>NUCLEOTIDE SEQUENCE [LARGE SCALE GENOMIC DNA]</scope>
    <source>
        <strain evidence="1 2">JB182</strain>
    </source>
</reference>
<dbReference type="AlphaFoldDB" id="A0A2N7S4W6"/>
<accession>A0A2N7S4W6</accession>
<evidence type="ECO:0000313" key="1">
    <source>
        <dbReference type="EMBL" id="PMQ21190.1"/>
    </source>
</evidence>
<name>A0A2N7S4W6_9MICC</name>
<evidence type="ECO:0000313" key="2">
    <source>
        <dbReference type="Proteomes" id="UP000235739"/>
    </source>
</evidence>
<proteinExistence type="predicted"/>
<comment type="caution">
    <text evidence="1">The sequence shown here is derived from an EMBL/GenBank/DDBJ whole genome shotgun (WGS) entry which is preliminary data.</text>
</comment>